<dbReference type="Gene3D" id="1.10.10.10">
    <property type="entry name" value="Winged helix-like DNA-binding domain superfamily/Winged helix DNA-binding domain"/>
    <property type="match status" value="1"/>
</dbReference>
<dbReference type="SUPFAM" id="SSF52540">
    <property type="entry name" value="P-loop containing nucleoside triphosphate hydrolases"/>
    <property type="match status" value="1"/>
</dbReference>
<dbReference type="SMART" id="SM00421">
    <property type="entry name" value="HTH_LUXR"/>
    <property type="match status" value="1"/>
</dbReference>
<dbReference type="Gene3D" id="3.40.50.300">
    <property type="entry name" value="P-loop containing nucleotide triphosphate hydrolases"/>
    <property type="match status" value="1"/>
</dbReference>
<comment type="caution">
    <text evidence="3">The sequence shown here is derived from an EMBL/GenBank/DDBJ whole genome shotgun (WGS) entry which is preliminary data.</text>
</comment>
<keyword evidence="4" id="KW-1185">Reference proteome</keyword>
<gene>
    <name evidence="3" type="ORF">EAS64_00500</name>
</gene>
<protein>
    <submittedName>
        <fullName evidence="3">LuxR family transcriptional regulator</fullName>
    </submittedName>
</protein>
<dbReference type="InterPro" id="IPR000792">
    <property type="entry name" value="Tscrpt_reg_LuxR_C"/>
</dbReference>
<dbReference type="EMBL" id="RPFW01000001">
    <property type="protein sequence ID" value="TVZ05992.1"/>
    <property type="molecule type" value="Genomic_DNA"/>
</dbReference>
<dbReference type="PANTHER" id="PTHR47691:SF3">
    <property type="entry name" value="HTH-TYPE TRANSCRIPTIONAL REGULATOR RV0890C-RELATED"/>
    <property type="match status" value="1"/>
</dbReference>
<dbReference type="Gene3D" id="1.25.40.10">
    <property type="entry name" value="Tetratricopeptide repeat domain"/>
    <property type="match status" value="1"/>
</dbReference>
<evidence type="ECO:0000259" key="2">
    <source>
        <dbReference type="SMART" id="SM00421"/>
    </source>
</evidence>
<accession>A0A6P2C3J2</accession>
<dbReference type="SUPFAM" id="SSF48452">
    <property type="entry name" value="TPR-like"/>
    <property type="match status" value="1"/>
</dbReference>
<feature type="compositionally biased region" description="Low complexity" evidence="1">
    <location>
        <begin position="826"/>
        <end position="837"/>
    </location>
</feature>
<dbReference type="InterPro" id="IPR041664">
    <property type="entry name" value="AAA_16"/>
</dbReference>
<dbReference type="PRINTS" id="PR00364">
    <property type="entry name" value="DISEASERSIST"/>
</dbReference>
<dbReference type="CDD" id="cd06170">
    <property type="entry name" value="LuxR_C_like"/>
    <property type="match status" value="1"/>
</dbReference>
<dbReference type="GO" id="GO:0006355">
    <property type="term" value="P:regulation of DNA-templated transcription"/>
    <property type="evidence" value="ECO:0007669"/>
    <property type="project" value="InterPro"/>
</dbReference>
<dbReference type="Pfam" id="PF25872">
    <property type="entry name" value="HTH_77"/>
    <property type="match status" value="1"/>
</dbReference>
<feature type="domain" description="HTH luxR-type" evidence="2">
    <location>
        <begin position="743"/>
        <end position="800"/>
    </location>
</feature>
<dbReference type="PANTHER" id="PTHR47691">
    <property type="entry name" value="REGULATOR-RELATED"/>
    <property type="match status" value="1"/>
</dbReference>
<dbReference type="InterPro" id="IPR011990">
    <property type="entry name" value="TPR-like_helical_dom_sf"/>
</dbReference>
<dbReference type="Pfam" id="PF13191">
    <property type="entry name" value="AAA_16"/>
    <property type="match status" value="1"/>
</dbReference>
<sequence length="837" mass="89860">MSFNRVVAPRGGIPAEPNEFVGRTAELRQLDELLNSTRLVTLVGPGGVGKTRVALRAAAAAAPRYPDGVWLVQLSGLRDRRLLPHIIAQRIGAAEHFAGSPSNALLAHLRDRRLLLILDTCEHLIDACAELADAIVAGAPSVTVLATSREPLNVTGETTVLVRPLPVPGAGSGEGRNPFGMIDLEEGAGTGGGERTPADGGDAVELFARRAAAAVPGFAVTEANRAEVVRLCRRLDGVPLTIELAAGRLKQFSLAEISRRLDNRLALLTGSGDPDERHATARNAIAWSYDTCTTTERTLWARLSVFPASFDAAAAAEVCASGELSGTEIFETILRLVDKSLMMPAVADGRGRPRYRMLDTIREFGAEQLTASGEDLGIRDRFIARYLSMARHVEEHVFGDEQLELFSELRREQASIRAALEYSLGGRIRQPDRERDGAELTTRLWAYWVSCGRMVEADYWLSKALELIPDPCPQRAWVLAVRCFLGAVRGAIPQAVADGRAAVRLAESLRKPLIAGRAHISLCLALTFAGQLDAAVRSGRAAQRRLAPLGDVTGLIVLDAHLAVLHQGLGQPAEAIACYQRGIERFGQHSGERVYHGYLHVAGAFGYLELPGMEAESARVLSLTLLAKYDLDEVTGTAYSLELLGWLAAGAGRHSRAAWLMGAADPLWVRCGARLSNAVLWEPRHEQAVAIAREALGAERYAQLFDAGAQHPLDQVVALAINDAETLDGSVHGLAQAGGPTGPSGLSDHEWEIAFLVATGLPARQIARRLFTTPRRVEEQLKGIFAKLGISSLKQLGPWLGEELASRPGPTVLSVPSARSLPDGSAAPARGPAARRR</sequence>
<dbReference type="Proteomes" id="UP000460272">
    <property type="component" value="Unassembled WGS sequence"/>
</dbReference>
<dbReference type="InterPro" id="IPR036388">
    <property type="entry name" value="WH-like_DNA-bd_sf"/>
</dbReference>
<proteinExistence type="predicted"/>
<organism evidence="3 4">
    <name type="scientific">Trebonia kvetii</name>
    <dbReference type="NCBI Taxonomy" id="2480626"/>
    <lineage>
        <taxon>Bacteria</taxon>
        <taxon>Bacillati</taxon>
        <taxon>Actinomycetota</taxon>
        <taxon>Actinomycetes</taxon>
        <taxon>Streptosporangiales</taxon>
        <taxon>Treboniaceae</taxon>
        <taxon>Trebonia</taxon>
    </lineage>
</organism>
<dbReference type="SUPFAM" id="SSF46894">
    <property type="entry name" value="C-terminal effector domain of the bipartite response regulators"/>
    <property type="match status" value="1"/>
</dbReference>
<name>A0A6P2C3J2_9ACTN</name>
<dbReference type="Pfam" id="PF00196">
    <property type="entry name" value="GerE"/>
    <property type="match status" value="1"/>
</dbReference>
<dbReference type="GO" id="GO:0003677">
    <property type="term" value="F:DNA binding"/>
    <property type="evidence" value="ECO:0007669"/>
    <property type="project" value="InterPro"/>
</dbReference>
<reference evidence="3 4" key="1">
    <citation type="submission" date="2018-11" db="EMBL/GenBank/DDBJ databases">
        <title>Trebonia kvetii gen.nov., sp.nov., a novel acidophilic actinobacterium, and proposal of the new actinobacterial family Treboniaceae fam. nov.</title>
        <authorList>
            <person name="Rapoport D."/>
            <person name="Sagova-Mareckova M."/>
            <person name="Sedlacek I."/>
            <person name="Provaznik J."/>
            <person name="Kralova S."/>
            <person name="Pavlinic D."/>
            <person name="Benes V."/>
            <person name="Kopecky J."/>
        </authorList>
    </citation>
    <scope>NUCLEOTIDE SEQUENCE [LARGE SCALE GENOMIC DNA]</scope>
    <source>
        <strain evidence="3 4">15Tr583</strain>
    </source>
</reference>
<dbReference type="AlphaFoldDB" id="A0A6P2C3J2"/>
<evidence type="ECO:0000313" key="3">
    <source>
        <dbReference type="EMBL" id="TVZ05992.1"/>
    </source>
</evidence>
<dbReference type="InterPro" id="IPR058852">
    <property type="entry name" value="HTH_77"/>
</dbReference>
<dbReference type="InterPro" id="IPR027417">
    <property type="entry name" value="P-loop_NTPase"/>
</dbReference>
<dbReference type="OrthoDB" id="499349at2"/>
<evidence type="ECO:0000256" key="1">
    <source>
        <dbReference type="SAM" id="MobiDB-lite"/>
    </source>
</evidence>
<dbReference type="InterPro" id="IPR016032">
    <property type="entry name" value="Sig_transdc_resp-reg_C-effctor"/>
</dbReference>
<feature type="region of interest" description="Disordered" evidence="1">
    <location>
        <begin position="807"/>
        <end position="837"/>
    </location>
</feature>
<evidence type="ECO:0000313" key="4">
    <source>
        <dbReference type="Proteomes" id="UP000460272"/>
    </source>
</evidence>